<dbReference type="AlphaFoldDB" id="A0A3B0V451"/>
<evidence type="ECO:0000313" key="5">
    <source>
        <dbReference type="EMBL" id="VAW26914.1"/>
    </source>
</evidence>
<dbReference type="PRINTS" id="PR00035">
    <property type="entry name" value="HTHGNTR"/>
</dbReference>
<accession>A0A3B0V451</accession>
<feature type="domain" description="HTH gntR-type" evidence="4">
    <location>
        <begin position="8"/>
        <end position="76"/>
    </location>
</feature>
<dbReference type="PANTHER" id="PTHR43537">
    <property type="entry name" value="TRANSCRIPTIONAL REGULATOR, GNTR FAMILY"/>
    <property type="match status" value="1"/>
</dbReference>
<proteinExistence type="predicted"/>
<name>A0A3B0V451_9ZZZZ</name>
<reference evidence="5" key="1">
    <citation type="submission" date="2018-06" db="EMBL/GenBank/DDBJ databases">
        <authorList>
            <person name="Zhirakovskaya E."/>
        </authorList>
    </citation>
    <scope>NUCLEOTIDE SEQUENCE</scope>
</reference>
<dbReference type="SUPFAM" id="SSF46785">
    <property type="entry name" value="Winged helix' DNA-binding domain"/>
    <property type="match status" value="1"/>
</dbReference>
<evidence type="ECO:0000256" key="3">
    <source>
        <dbReference type="ARBA" id="ARBA00023163"/>
    </source>
</evidence>
<dbReference type="InterPro" id="IPR036390">
    <property type="entry name" value="WH_DNA-bd_sf"/>
</dbReference>
<evidence type="ECO:0000259" key="4">
    <source>
        <dbReference type="PROSITE" id="PS50949"/>
    </source>
</evidence>
<dbReference type="GO" id="GO:0019217">
    <property type="term" value="P:regulation of fatty acid metabolic process"/>
    <property type="evidence" value="ECO:0007669"/>
    <property type="project" value="InterPro"/>
</dbReference>
<keyword evidence="1" id="KW-0805">Transcription regulation</keyword>
<dbReference type="Gene3D" id="1.20.120.530">
    <property type="entry name" value="GntR ligand-binding domain-like"/>
    <property type="match status" value="1"/>
</dbReference>
<dbReference type="CDD" id="cd07377">
    <property type="entry name" value="WHTH_GntR"/>
    <property type="match status" value="1"/>
</dbReference>
<dbReference type="PANTHER" id="PTHR43537:SF52">
    <property type="entry name" value="FATTY ACID METABOLISM REGULATOR PROTEIN"/>
    <property type="match status" value="1"/>
</dbReference>
<dbReference type="InterPro" id="IPR008920">
    <property type="entry name" value="TF_FadR/GntR_C"/>
</dbReference>
<dbReference type="GO" id="GO:0000062">
    <property type="term" value="F:fatty-acyl-CoA binding"/>
    <property type="evidence" value="ECO:0007669"/>
    <property type="project" value="InterPro"/>
</dbReference>
<feature type="non-terminal residue" evidence="5">
    <location>
        <position position="221"/>
    </location>
</feature>
<dbReference type="Pfam" id="PF00392">
    <property type="entry name" value="GntR"/>
    <property type="match status" value="1"/>
</dbReference>
<dbReference type="PROSITE" id="PS50949">
    <property type="entry name" value="HTH_GNTR"/>
    <property type="match status" value="1"/>
</dbReference>
<dbReference type="InterPro" id="IPR028374">
    <property type="entry name" value="FadR_C"/>
</dbReference>
<dbReference type="InterPro" id="IPR036388">
    <property type="entry name" value="WH-like_DNA-bd_sf"/>
</dbReference>
<dbReference type="Gene3D" id="1.10.10.10">
    <property type="entry name" value="Winged helix-like DNA-binding domain superfamily/Winged helix DNA-binding domain"/>
    <property type="match status" value="1"/>
</dbReference>
<dbReference type="EMBL" id="UOES01000157">
    <property type="protein sequence ID" value="VAW26914.1"/>
    <property type="molecule type" value="Genomic_DNA"/>
</dbReference>
<dbReference type="GO" id="GO:0003700">
    <property type="term" value="F:DNA-binding transcription factor activity"/>
    <property type="evidence" value="ECO:0007669"/>
    <property type="project" value="InterPro"/>
</dbReference>
<gene>
    <name evidence="5" type="ORF">MNBD_BACTEROID06-1207</name>
</gene>
<evidence type="ECO:0000256" key="1">
    <source>
        <dbReference type="ARBA" id="ARBA00023015"/>
    </source>
</evidence>
<dbReference type="SMART" id="SM00345">
    <property type="entry name" value="HTH_GNTR"/>
    <property type="match status" value="1"/>
</dbReference>
<dbReference type="InterPro" id="IPR000524">
    <property type="entry name" value="Tscrpt_reg_HTH_GntR"/>
</dbReference>
<organism evidence="5">
    <name type="scientific">hydrothermal vent metagenome</name>
    <dbReference type="NCBI Taxonomy" id="652676"/>
    <lineage>
        <taxon>unclassified sequences</taxon>
        <taxon>metagenomes</taxon>
        <taxon>ecological metagenomes</taxon>
    </lineage>
</organism>
<evidence type="ECO:0000256" key="2">
    <source>
        <dbReference type="ARBA" id="ARBA00023125"/>
    </source>
</evidence>
<keyword evidence="3" id="KW-0804">Transcription</keyword>
<dbReference type="GO" id="GO:0003677">
    <property type="term" value="F:DNA binding"/>
    <property type="evidence" value="ECO:0007669"/>
    <property type="project" value="UniProtKB-KW"/>
</dbReference>
<keyword evidence="2" id="KW-0238">DNA-binding</keyword>
<dbReference type="Pfam" id="PF07840">
    <property type="entry name" value="FadR_C"/>
    <property type="match status" value="1"/>
</dbReference>
<sequence length="221" mass="25720">MRKHKKYEKPTQFAEFEIIKAIVTKKWAVGQRLAPERELAKTLSITRPTLREVLQRLSRDGWIKIRHGRPTIVNDYKKNGGLGILNSLIYFNELTSSKLVKDWLEFRTIIFPNLAYKAIKSNPDKIIEMLTKAPALDATNEEFATFDWDLQLLLINNCDNLIAKMLYNNLSELYQKHCLVYFEDEEIKRKSLGYYSGLKQAIINKEETVATIIKYAMQESA</sequence>
<protein>
    <submittedName>
        <fullName evidence="5">Transcriptional regulator for fatty acid degradation FadR, GntR family</fullName>
    </submittedName>
</protein>
<dbReference type="SUPFAM" id="SSF48008">
    <property type="entry name" value="GntR ligand-binding domain-like"/>
    <property type="match status" value="1"/>
</dbReference>